<dbReference type="Gene3D" id="3.40.50.150">
    <property type="entry name" value="Vaccinia Virus protein VP39"/>
    <property type="match status" value="1"/>
</dbReference>
<keyword evidence="2" id="KW-0808">Transferase</keyword>
<dbReference type="AlphaFoldDB" id="A0A937X3W6"/>
<comment type="caution">
    <text evidence="2">The sequence shown here is derived from an EMBL/GenBank/DDBJ whole genome shotgun (WGS) entry which is preliminary data.</text>
</comment>
<name>A0A937X3W6_9BACT</name>
<organism evidence="2 3">
    <name type="scientific">Candidatus Tanganyikabacteria bacterium</name>
    <dbReference type="NCBI Taxonomy" id="2961651"/>
    <lineage>
        <taxon>Bacteria</taxon>
        <taxon>Bacillati</taxon>
        <taxon>Candidatus Sericytochromatia</taxon>
        <taxon>Candidatus Tanganyikabacteria</taxon>
    </lineage>
</organism>
<dbReference type="Pfam" id="PF08241">
    <property type="entry name" value="Methyltransf_11"/>
    <property type="match status" value="1"/>
</dbReference>
<dbReference type="InterPro" id="IPR013216">
    <property type="entry name" value="Methyltransf_11"/>
</dbReference>
<proteinExistence type="predicted"/>
<dbReference type="InterPro" id="IPR029063">
    <property type="entry name" value="SAM-dependent_MTases_sf"/>
</dbReference>
<dbReference type="CDD" id="cd02440">
    <property type="entry name" value="AdoMet_MTases"/>
    <property type="match status" value="1"/>
</dbReference>
<dbReference type="GO" id="GO:0032259">
    <property type="term" value="P:methylation"/>
    <property type="evidence" value="ECO:0007669"/>
    <property type="project" value="UniProtKB-KW"/>
</dbReference>
<evidence type="ECO:0000313" key="2">
    <source>
        <dbReference type="EMBL" id="MBM3273705.1"/>
    </source>
</evidence>
<feature type="domain" description="Methyltransferase type 11" evidence="1">
    <location>
        <begin position="157"/>
        <end position="206"/>
    </location>
</feature>
<gene>
    <name evidence="2" type="ORF">FJZ00_01025</name>
</gene>
<evidence type="ECO:0000313" key="3">
    <source>
        <dbReference type="Proteomes" id="UP000703893"/>
    </source>
</evidence>
<keyword evidence="2" id="KW-0489">Methyltransferase</keyword>
<dbReference type="Proteomes" id="UP000703893">
    <property type="component" value="Unassembled WGS sequence"/>
</dbReference>
<accession>A0A937X3W6</accession>
<protein>
    <submittedName>
        <fullName evidence="2">Class I SAM-dependent methyltransferase</fullName>
    </submittedName>
</protein>
<dbReference type="GO" id="GO:0008757">
    <property type="term" value="F:S-adenosylmethionine-dependent methyltransferase activity"/>
    <property type="evidence" value="ECO:0007669"/>
    <property type="project" value="InterPro"/>
</dbReference>
<sequence length="293" mass="32488">MPQDLSTLPGIQVAVVHTVEAYREHLQRSEARWAERREFEAAMREETRAWTVAGTCFVCSRDTEFYVDLEHGWVEDGVMRPNWRERMVCPTCGLNGRMRAALHVFVLALRPGGDARIFLAEQTTQVFKILSHLFPGTVGAEYLAPGLPSGCVSGGGIRHEDMQAMSFADGDFDFALSFDVLEHVPDVRRAIGECARILRPGGAMYFTAPVYLANPRSVRRAVLKEGGEVEHMLPPVFHGNPISEDGSLVYTDFGWELVEDLTAAGLDPEVLLVWSDEFGYLGGELPIFVATKG</sequence>
<dbReference type="SUPFAM" id="SSF53335">
    <property type="entry name" value="S-adenosyl-L-methionine-dependent methyltransferases"/>
    <property type="match status" value="1"/>
</dbReference>
<evidence type="ECO:0000259" key="1">
    <source>
        <dbReference type="Pfam" id="PF08241"/>
    </source>
</evidence>
<dbReference type="EMBL" id="VGJX01000031">
    <property type="protein sequence ID" value="MBM3273705.1"/>
    <property type="molecule type" value="Genomic_DNA"/>
</dbReference>
<reference evidence="2 3" key="1">
    <citation type="submission" date="2019-03" db="EMBL/GenBank/DDBJ databases">
        <title>Lake Tanganyika Metagenome-Assembled Genomes (MAGs).</title>
        <authorList>
            <person name="Tran P."/>
        </authorList>
    </citation>
    <scope>NUCLEOTIDE SEQUENCE [LARGE SCALE GENOMIC DNA]</scope>
    <source>
        <strain evidence="2">K_DeepCast_65m_m2_236</strain>
    </source>
</reference>